<name>L7VRR1_THES1</name>
<keyword evidence="2" id="KW-1185">Reference proteome</keyword>
<evidence type="ECO:0000313" key="1">
    <source>
        <dbReference type="EMBL" id="AGC69334.1"/>
    </source>
</evidence>
<gene>
    <name evidence="1" type="ordered locus">Cst_c23740</name>
</gene>
<dbReference type="Proteomes" id="UP000011220">
    <property type="component" value="Chromosome"/>
</dbReference>
<reference evidence="1 2" key="1">
    <citation type="journal article" date="2013" name="Genome Announc.">
        <title>Complete genome sequence of Clostridium stercorarium subsp. stercorarium strain DSM 8532, a thermophilic degrader of plant cell wall fibers.</title>
        <authorList>
            <person name="Poehlein A."/>
            <person name="Zverlov V.V."/>
            <person name="Daniel R."/>
            <person name="Schwarz W.H."/>
            <person name="Liebl W."/>
        </authorList>
    </citation>
    <scope>NUCLEOTIDE SEQUENCE [LARGE SCALE GENOMIC DNA]</scope>
    <source>
        <strain evidence="2">ATCC 35414 / DSM 8532 / NCIMB 11754</strain>
    </source>
</reference>
<accession>L7VRR1</accession>
<organism evidence="1 2">
    <name type="scientific">Thermoclostridium stercorarium (strain ATCC 35414 / DSM 8532 / NCIMB 11754)</name>
    <name type="common">Clostridium stercorarium</name>
    <dbReference type="NCBI Taxonomy" id="1121335"/>
    <lineage>
        <taxon>Bacteria</taxon>
        <taxon>Bacillati</taxon>
        <taxon>Bacillota</taxon>
        <taxon>Clostridia</taxon>
        <taxon>Eubacteriales</taxon>
        <taxon>Oscillospiraceae</taxon>
        <taxon>Thermoclostridium</taxon>
    </lineage>
</organism>
<sequence length="61" mass="7435">MNYFKKLFSEKLKKHRKTNHINKTHLNAFVLCPVKRDTMRSFLRFLRKNPARLKFSRAGDR</sequence>
<dbReference type="STRING" id="1121335.Cst_c23740"/>
<protein>
    <submittedName>
        <fullName evidence="1">Uncharacterized protein</fullName>
    </submittedName>
</protein>
<dbReference type="PATRIC" id="fig|1121335.3.peg.2383"/>
<proteinExistence type="predicted"/>
<dbReference type="EMBL" id="CP004044">
    <property type="protein sequence ID" value="AGC69334.1"/>
    <property type="molecule type" value="Genomic_DNA"/>
</dbReference>
<dbReference type="AlphaFoldDB" id="L7VRR1"/>
<dbReference type="KEGG" id="css:Cst_c23740"/>
<evidence type="ECO:0000313" key="2">
    <source>
        <dbReference type="Proteomes" id="UP000011220"/>
    </source>
</evidence>